<reference evidence="4 5" key="1">
    <citation type="submission" date="2017-03" db="EMBL/GenBank/DDBJ databases">
        <title>Lifting the veil on microbial sulfur biogeochemistry in mining wastewaters.</title>
        <authorList>
            <person name="Kantor R.S."/>
            <person name="Colenbrander Nelson T."/>
            <person name="Marshall S."/>
            <person name="Bennett D."/>
            <person name="Apte S."/>
            <person name="Camacho D."/>
            <person name="Thomas B.C."/>
            <person name="Warren L.A."/>
            <person name="Banfield J.F."/>
        </authorList>
    </citation>
    <scope>NUCLEOTIDE SEQUENCE [LARGE SCALE GENOMIC DNA]</scope>
    <source>
        <strain evidence="4">32-68-21</strain>
    </source>
</reference>
<keyword evidence="2" id="KW-0540">Nuclease</keyword>
<evidence type="ECO:0000256" key="3">
    <source>
        <dbReference type="ARBA" id="ARBA00022801"/>
    </source>
</evidence>
<keyword evidence="1" id="KW-1277">Toxin-antitoxin system</keyword>
<dbReference type="GO" id="GO:0110001">
    <property type="term" value="C:toxin-antitoxin complex"/>
    <property type="evidence" value="ECO:0007669"/>
    <property type="project" value="InterPro"/>
</dbReference>
<evidence type="ECO:0000256" key="1">
    <source>
        <dbReference type="ARBA" id="ARBA00022649"/>
    </source>
</evidence>
<dbReference type="Pfam" id="PF01934">
    <property type="entry name" value="HepT-like"/>
    <property type="match status" value="1"/>
</dbReference>
<evidence type="ECO:0008006" key="6">
    <source>
        <dbReference type="Google" id="ProtNLM"/>
    </source>
</evidence>
<evidence type="ECO:0000313" key="4">
    <source>
        <dbReference type="EMBL" id="OYX59166.1"/>
    </source>
</evidence>
<sequence>MPSEADRQAWDEIAAHAALAHRWAAEVEAPVFAADPMRYHATVRCLEIVSEAARRLSPDERSADLPWRAIMDSGNAYRHAYHQITPTRVRYTAIADLPALIAAAMAALTS</sequence>
<dbReference type="InterPro" id="IPR008201">
    <property type="entry name" value="HepT-like"/>
</dbReference>
<dbReference type="EMBL" id="NCEQ01000001">
    <property type="protein sequence ID" value="OYX59166.1"/>
    <property type="molecule type" value="Genomic_DNA"/>
</dbReference>
<protein>
    <recommendedName>
        <fullName evidence="6">DUF86 domain-containing protein</fullName>
    </recommendedName>
</protein>
<proteinExistence type="predicted"/>
<keyword evidence="3" id="KW-0378">Hydrolase</keyword>
<organism evidence="4 5">
    <name type="scientific">Brevundimonas subvibrioides</name>
    <dbReference type="NCBI Taxonomy" id="74313"/>
    <lineage>
        <taxon>Bacteria</taxon>
        <taxon>Pseudomonadati</taxon>
        <taxon>Pseudomonadota</taxon>
        <taxon>Alphaproteobacteria</taxon>
        <taxon>Caulobacterales</taxon>
        <taxon>Caulobacteraceae</taxon>
        <taxon>Brevundimonas</taxon>
    </lineage>
</organism>
<comment type="caution">
    <text evidence="4">The sequence shown here is derived from an EMBL/GenBank/DDBJ whole genome shotgun (WGS) entry which is preliminary data.</text>
</comment>
<dbReference type="GO" id="GO:0004540">
    <property type="term" value="F:RNA nuclease activity"/>
    <property type="evidence" value="ECO:0007669"/>
    <property type="project" value="InterPro"/>
</dbReference>
<evidence type="ECO:0000313" key="5">
    <source>
        <dbReference type="Proteomes" id="UP000216147"/>
    </source>
</evidence>
<dbReference type="AlphaFoldDB" id="A0A258HQL9"/>
<evidence type="ECO:0000256" key="2">
    <source>
        <dbReference type="ARBA" id="ARBA00022722"/>
    </source>
</evidence>
<dbReference type="Proteomes" id="UP000216147">
    <property type="component" value="Unassembled WGS sequence"/>
</dbReference>
<dbReference type="GO" id="GO:0016787">
    <property type="term" value="F:hydrolase activity"/>
    <property type="evidence" value="ECO:0007669"/>
    <property type="project" value="UniProtKB-KW"/>
</dbReference>
<name>A0A258HQL9_9CAUL</name>
<accession>A0A258HQL9</accession>
<gene>
    <name evidence="4" type="ORF">B7Y86_01765</name>
</gene>